<feature type="region of interest" description="Disordered" evidence="1">
    <location>
        <begin position="3000"/>
        <end position="3034"/>
    </location>
</feature>
<evidence type="ECO:0000256" key="1">
    <source>
        <dbReference type="SAM" id="MobiDB-lite"/>
    </source>
</evidence>
<feature type="compositionally biased region" description="Polar residues" evidence="1">
    <location>
        <begin position="1298"/>
        <end position="1308"/>
    </location>
</feature>
<feature type="region of interest" description="Disordered" evidence="1">
    <location>
        <begin position="1573"/>
        <end position="1603"/>
    </location>
</feature>
<feature type="compositionally biased region" description="Polar residues" evidence="1">
    <location>
        <begin position="13"/>
        <end position="31"/>
    </location>
</feature>
<dbReference type="Proteomes" id="UP000054561">
    <property type="component" value="Unassembled WGS sequence"/>
</dbReference>
<feature type="compositionally biased region" description="Low complexity" evidence="1">
    <location>
        <begin position="3491"/>
        <end position="3502"/>
    </location>
</feature>
<dbReference type="VEuPathDB" id="PlasmoDB:AK88_01996"/>
<feature type="region of interest" description="Disordered" evidence="1">
    <location>
        <begin position="3446"/>
        <end position="3474"/>
    </location>
</feature>
<feature type="compositionally biased region" description="Polar residues" evidence="1">
    <location>
        <begin position="2539"/>
        <end position="2552"/>
    </location>
</feature>
<feature type="region of interest" description="Disordered" evidence="1">
    <location>
        <begin position="296"/>
        <end position="322"/>
    </location>
</feature>
<feature type="compositionally biased region" description="Basic and acidic residues" evidence="1">
    <location>
        <begin position="3572"/>
        <end position="3583"/>
    </location>
</feature>
<keyword evidence="3" id="KW-1185">Reference proteome</keyword>
<feature type="compositionally biased region" description="Basic and acidic residues" evidence="1">
    <location>
        <begin position="3594"/>
        <end position="3604"/>
    </location>
</feature>
<name>A0A0D9QMR2_PLAFR</name>
<dbReference type="OrthoDB" id="386592at2759"/>
<feature type="compositionally biased region" description="Polar residues" evidence="1">
    <location>
        <begin position="3519"/>
        <end position="3528"/>
    </location>
</feature>
<dbReference type="EMBL" id="KQ001662">
    <property type="protein sequence ID" value="KJP88380.1"/>
    <property type="molecule type" value="Genomic_DNA"/>
</dbReference>
<feature type="compositionally biased region" description="Polar residues" evidence="1">
    <location>
        <begin position="1582"/>
        <end position="1603"/>
    </location>
</feature>
<feature type="compositionally biased region" description="Basic residues" evidence="1">
    <location>
        <begin position="2051"/>
        <end position="2062"/>
    </location>
</feature>
<feature type="compositionally biased region" description="Polar residues" evidence="1">
    <location>
        <begin position="3003"/>
        <end position="3014"/>
    </location>
</feature>
<proteinExistence type="predicted"/>
<dbReference type="RefSeq" id="XP_012335054.1">
    <property type="nucleotide sequence ID" value="XM_012479631.1"/>
</dbReference>
<feature type="compositionally biased region" description="Acidic residues" evidence="1">
    <location>
        <begin position="2069"/>
        <end position="2078"/>
    </location>
</feature>
<organism evidence="2 3">
    <name type="scientific">Plasmodium fragile</name>
    <dbReference type="NCBI Taxonomy" id="5857"/>
    <lineage>
        <taxon>Eukaryota</taxon>
        <taxon>Sar</taxon>
        <taxon>Alveolata</taxon>
        <taxon>Apicomplexa</taxon>
        <taxon>Aconoidasida</taxon>
        <taxon>Haemosporida</taxon>
        <taxon>Plasmodiidae</taxon>
        <taxon>Plasmodium</taxon>
        <taxon>Plasmodium (Plasmodium)</taxon>
    </lineage>
</organism>
<feature type="compositionally biased region" description="Basic and acidic residues" evidence="1">
    <location>
        <begin position="2247"/>
        <end position="2264"/>
    </location>
</feature>
<feature type="region of interest" description="Disordered" evidence="1">
    <location>
        <begin position="871"/>
        <end position="890"/>
    </location>
</feature>
<feature type="region of interest" description="Disordered" evidence="1">
    <location>
        <begin position="2872"/>
        <end position="2940"/>
    </location>
</feature>
<feature type="region of interest" description="Disordered" evidence="1">
    <location>
        <begin position="2508"/>
        <end position="2598"/>
    </location>
</feature>
<feature type="region of interest" description="Disordered" evidence="1">
    <location>
        <begin position="3572"/>
        <end position="3641"/>
    </location>
</feature>
<evidence type="ECO:0000313" key="2">
    <source>
        <dbReference type="EMBL" id="KJP88380.1"/>
    </source>
</evidence>
<dbReference type="OMA" id="VYVKYEY"/>
<sequence>MENSMKDFLNAKGNITQNGVPSMELSRSPNNAAPSITQEQFNIIMCSIKRKDKNDQAQTSPQMETQHNVENFYPLDNEYGMCNNHKEMNYLENQIVTCTDTPEKTYVPIYLQTDLKGTQLHAAQNNVMHHLQELLPPTPLHMDIKMKQLSKKSDHCYCSVGDDVGVHSISDQGHHLIMHGRNKAQFISLLEDVQEIKNPQMDDVQSCVGHSSTNYSAAQLEDLHKTLTRSHCSNQMDRGPKEEVRCGGVNGDLIPSLRSFIADGAPKIDHVISHRKGEISMGSSVEHTCCTDAHAEESKTNSIGRNPPSRLLNHPRNKANDYDTSHRELNLLHEIKQEVLNEGTMPADELSSNIHLAPPQGHYKNKDLLLDMQNVCNLNDRTAMYRCDSRVSNQPSNEERHMDHNYKNVFTGQEENIFGRYSNCNLVRNENVLIYGDGVEGGGEMGPTHQRNLPNEVMKANHLSLRENNLPPLQNKLRTSKESYDPGGEDMPSQKITNCAINQSFNKMLHFNNPGKQINVQNSINLLDDYIRKTKINKMLLSSMESFSPATIQDELNQGYVNPNWNEQPFSHDMNEVNKSNHINRVDMEEVPRHVHTNECPLVDKGTNVPHDILVSFANDMYRDLHNRINDSEGEKCIGRLNVNTVGMGNCAGHIVHGGQTYGNKFEFYGNPNGATKGNSLTEGSCAVTADTNFKPYCKEEDHLLTNIDLRNEKQNNSIVSTVDDKSKWLVSLYRRMNNINLGNSLMLKEHVMSTSRLINPHDNTDLISGGISCIHSEEGGGMLLDECNRIGTFSPEGYFIDTTQKRRGISNIVREGNNYVPSNPANFLLNYANKGKEGIAPLSSLMLHQNKQHSICHSVQLNRAEEHHTRCTSNAPPHHHNHRGGNEDLDILTNNPFSYEIGRMEKKALPLNAPMCNTDDSNEVKLLNPIKKIIHPLRQFQFDHHGGACNATIWGDLVGLARGEVDVALDLPIGNITGGGADTSNGRNDNHDHDCYVEGYTSGYPQRYPDIRSTTMGDIPPGSKLGIIIQNIRYYSNKVFNDVFMNNDSLKKKKLTELNLYLAKLRLKNYQDFFFNLNKFYEMFLLLLNSNYVHKFNSSILYSICVVAKNLLVLRHLGVYILHVIKTCLYCVVKLILIKPISISDKAWFFLLNLYKSLFEKLYQYFKSDLLIGECEKDQRDLNSYDENALAILLPFIHAFNETILEYAKIRIISRNKKKEELIAFPLYESLKPFFFVNTNYPDEADGLGDRTAADITEVEDVPLEEAQEGPGYTARSRQVGDGKAQATNAACTECQENTADTGNTGNLEEAKRTTNQAPSETTDETTEEASDDANERTASLKKTSFRAAPFVKRKNSEDIPVQKHTYGYAKNATQLGPINRMRDVDSLSSEQQSGKVDSQVKFYSKKKAEEEELAVSIRNNILCCVHALIKMFSHIYINNWDKILYYYNENRKKWIPIFLTLTMNDQNQKIRTNSILCLKYLFDCKQLKYWFLLKEGNYGNVPLGSHVSGHMSGHVTFPQSYSTGRTSSHEATSHTECPYQQTNNLTKEISNENPTKKIIQLNRQNQNVQVKGDDKYLPPRNNTVAKNSYSRGYTSLSSPDKQTKQNIYMGKEHHPIHFFSDMNNSLKREAEIGTNGRSPLGSFQRDNQMQTYGQVKNDNPVGRNSNCGILTPKQDHRYESYAKEESNDKGNYSSAKKAATEQNIVKLLTKFTKLITRTYVVDRENNFYTPTDRLNICRFFLRVSQSILIPKYKNLLRKILKFFFFYLLKYLIYFNHGDAFHFCIKKLLQKDGTSKRNRQPEKKIPYGYSLLPYISQFAERERDESHFSSANVVFRHTNSNVYLSSHRSEMLRMKQMSDNDFYPHDYLDEDERVFSSLSNYLNNFRDTEEHEESDVQGVEQPLDQRNERSGGAFPKGVEGDDPNSTGKDLPIQQHRMIHLSLADQDKSATEGEVDKKTKQKNKADMKKGKKEKEHTDSNNEEGEVATPNHSNKYIMRNDKSTQSIFEEMHQLPPSRVHSNGMDQMVAHEKSLNDRTDMAPRTDALQLKNPTKRKKKKKRKEERKDDEEHVEADSQEEESTRRSICSCKHTNIIDTTKNIKKVRKKRSDNDLSYLYKHIDQINKKLLSREDYDLLISILYCNEYSRGSKYITMITVIINIFSVLLCNYNDEIFRFLCTNIYGVNINGTLNDHNIYCYHASHNQLYDISFAQLIYFMLIFLYKIFYQPCADGIDIWMESGNELLGEKRSGEATVRRKTNPGDKPQECQQGCHQQCQEEREEEEKINLDNNTEQDYPLRGHPNRVDPSNTNLRTYRYEKKYMNNSYKDLYDNYIISYMQQERNDVNHLNNLLNKGNVVPNLIPYDIQIFKNILLVFQKTLKHYLFCYMHCWNDVKTLLEYFLQSENVHIKIISIKIVIDIFCFINSYYEVNSTEYELPIYKKKDEYSHDNIFNSTASNGRKWDNCVGEHTLCAQLGGRKEELPPCDEVFTKNNSDTGVFKTGFTHGVYRSPYGSVHSRSESGGGARRVSPHRSYSREGYTSMGNNSTRDTSNRLANPPRGTPHGSASKHEQDHMQNRASPEPSTNGIQEHPHSEASQMSKKNQFVQLVERDMIDLFRKYILVHIHNINKIHNDITNRRSKLKHIFLNTIICISHLSYTGFKILTVEDIQRLTKLVSSCVHSIKCNIITALSKYIIKYIFTFNKKFIQNYEKRINLLHINSTNVYYNNILTATAGVSRGGFPGGAAATDQGGISYASKNDMQQNDMQKNIKSNAYSETNIPSAPLPSNLDTFEQKCKKKICTSITKQGVTCPQINGTSTNMFIHATPTNMSSEQVNGRCKGCPVLVEEEAKGTNDEYPSNASVHDESYTRHGWHDKKDVLDNDASAPNQSNSRRSSNSKTDRMKRQLRHVGSHSACTMGMEKSTDPIQYEHSSDVTPYSSDTNMSAKIGVLNDISEKERKLQSQKQQEKKWTEDPVRCISIADSTFKCSRGQPMMEEQTCKIINPGGSNADQMANKNPSKHTYTKGEEDDKDKDRFSSTSLSKMATNTRNVNKDKMSKLCALMKRKNRMQNSKWEELKKCENLQSEMSSQVSETNTHRNNKQVLLPSNGEIAKLKKNTEHVTAQSRRREKYLISSLNAYENDQGDEPLSKDSSMESQRKDAYLLQKQRSERKLFELYYIYIYIIIHIIKFYNDSFVDLKYYTYNCICEIASSYVPFYFTQNNIKTFSYYSNYNSEENKDINKFINFINGIQLSADVDELKLFHVRQESSTSRGDTVTDELLECNHRTHQSAEEGFFHKGVTCATCSSNNTTASSTCAKGRGAASKVSPCRGVSNDTERSIPTLGNHSTDITAHKAENLHDQFQNNIYLISYIEYIYILLLIIRENKNVEKDRAICCIIRYVGFICKNINFFLFNSISLLPSTFLLKYFMYLNNVVQKKGLLGGGLCRVGSKRSKVSSHDSDKDGARANEEDVSKGENVSLWREELHTKMKTNLNNRNRSASSNSSSDDRPSPCAHQGETPHGQPSSEVTTCDEQKSKLKMTSTHKCKLYHLFLNVYVKYEYNFEDRFFSSRGGAEKLEVSDEEKGIPIRTASWNEDPPQRSEPNEGGRRKKKKKENTCQGEKPGRGQNTSVHDAGHAPQEPLTPEHLFQGYSEKREEKVHTNPIVIQIKDIFHCNRGKSNPINKASNNVDAKIILYLLSIVKDHIKNKITWNVLYAFKLIYNNFSFFLTHNFAELHSQILDHLISTLRYTNVYKIKILSSLALIHIPLYYNINKIKLKELWDTLVTNISYLDLIFVSDKSNTNQLVCYYDKGLNYLTISKKTEYKYKCTLRVNICELLYMCIYRSYVHANINADIEFHNRRVNCYEAFKNYTHIFNINNDVHIYNLTHIFNNHVTYYSFYNNVVVTPKKLSNSTFSGGGGVPTNGRTSCDRGHSMEVRTTSVVKLRQDRSHVVGKTNQVGGTLKKEEVEECTHHDIFELQLFLNNHFDKYHFVYTNLLGTGKNPIFQILFQKLHYEIKLSLKRFLEKRKLNSLEHPRGVSS</sequence>
<feature type="region of interest" description="Disordered" evidence="1">
    <location>
        <begin position="2032"/>
        <end position="2082"/>
    </location>
</feature>
<feature type="region of interest" description="Disordered" evidence="1">
    <location>
        <begin position="3488"/>
        <end position="3528"/>
    </location>
</feature>
<evidence type="ECO:0000313" key="3">
    <source>
        <dbReference type="Proteomes" id="UP000054561"/>
    </source>
</evidence>
<feature type="region of interest" description="Disordered" evidence="1">
    <location>
        <begin position="1298"/>
        <end position="1343"/>
    </location>
</feature>
<feature type="region of interest" description="Disordered" evidence="1">
    <location>
        <begin position="1888"/>
        <end position="1931"/>
    </location>
</feature>
<gene>
    <name evidence="2" type="ORF">AK88_01996</name>
</gene>
<feature type="compositionally biased region" description="Acidic residues" evidence="1">
    <location>
        <begin position="1323"/>
        <end position="1334"/>
    </location>
</feature>
<dbReference type="GeneID" id="24267310"/>
<feature type="region of interest" description="Disordered" evidence="1">
    <location>
        <begin position="1"/>
        <end position="31"/>
    </location>
</feature>
<feature type="compositionally biased region" description="Basic and acidic residues" evidence="1">
    <location>
        <begin position="3021"/>
        <end position="3033"/>
    </location>
</feature>
<feature type="region of interest" description="Disordered" evidence="1">
    <location>
        <begin position="1263"/>
        <end position="1283"/>
    </location>
</feature>
<protein>
    <submittedName>
        <fullName evidence="2">Uncharacterized protein</fullName>
    </submittedName>
</protein>
<feature type="compositionally biased region" description="Basic and acidic residues" evidence="1">
    <location>
        <begin position="3453"/>
        <end position="3471"/>
    </location>
</feature>
<feature type="region of interest" description="Disordered" evidence="1">
    <location>
        <begin position="2247"/>
        <end position="2307"/>
    </location>
</feature>
<feature type="compositionally biased region" description="Polar residues" evidence="1">
    <location>
        <begin position="2574"/>
        <end position="2585"/>
    </location>
</feature>
<feature type="region of interest" description="Disordered" evidence="1">
    <location>
        <begin position="1943"/>
        <end position="1996"/>
    </location>
</feature>
<feature type="compositionally biased region" description="Basic and acidic residues" evidence="1">
    <location>
        <begin position="2032"/>
        <end position="2041"/>
    </location>
</feature>
<accession>A0A0D9QMR2</accession>
<feature type="compositionally biased region" description="Basic and acidic residues" evidence="1">
    <location>
        <begin position="1945"/>
        <end position="1979"/>
    </location>
</feature>
<feature type="compositionally biased region" description="Polar residues" evidence="1">
    <location>
        <begin position="2931"/>
        <end position="2940"/>
    </location>
</feature>
<reference evidence="2 3" key="1">
    <citation type="submission" date="2014-03" db="EMBL/GenBank/DDBJ databases">
        <title>The Genome Sequence of Plasmodium fragile nilgiri.</title>
        <authorList>
            <consortium name="The Broad Institute Genomics Platform"/>
            <consortium name="The Broad Institute Genome Sequencing Center for Infectious Disease"/>
            <person name="Neafsey D."/>
            <person name="Duraisingh M."/>
            <person name="Young S.K."/>
            <person name="Zeng Q."/>
            <person name="Gargeya S."/>
            <person name="Abouelleil A."/>
            <person name="Alvarado L."/>
            <person name="Chapman S.B."/>
            <person name="Gainer-Dewar J."/>
            <person name="Goldberg J."/>
            <person name="Griggs A."/>
            <person name="Gujja S."/>
            <person name="Hansen M."/>
            <person name="Howarth C."/>
            <person name="Imamovic A."/>
            <person name="Larimer J."/>
            <person name="Pearson M."/>
            <person name="Poon T.W."/>
            <person name="Priest M."/>
            <person name="Roberts A."/>
            <person name="Saif S."/>
            <person name="Shea T."/>
            <person name="Sykes S."/>
            <person name="Wortman J."/>
            <person name="Nusbaum C."/>
            <person name="Birren B."/>
        </authorList>
    </citation>
    <scope>NUCLEOTIDE SEQUENCE [LARGE SCALE GENOMIC DNA]</scope>
    <source>
        <strain evidence="3">nilgiri</strain>
    </source>
</reference>